<name>A0A644U9N3_9ZZZZ</name>
<feature type="compositionally biased region" description="Basic and acidic residues" evidence="1">
    <location>
        <begin position="1"/>
        <end position="19"/>
    </location>
</feature>
<gene>
    <name evidence="2" type="ORF">SDC9_21346</name>
</gene>
<dbReference type="EMBL" id="VSSQ01000089">
    <property type="protein sequence ID" value="MPL75522.1"/>
    <property type="molecule type" value="Genomic_DNA"/>
</dbReference>
<organism evidence="2">
    <name type="scientific">bioreactor metagenome</name>
    <dbReference type="NCBI Taxonomy" id="1076179"/>
    <lineage>
        <taxon>unclassified sequences</taxon>
        <taxon>metagenomes</taxon>
        <taxon>ecological metagenomes</taxon>
    </lineage>
</organism>
<feature type="compositionally biased region" description="Basic and acidic residues" evidence="1">
    <location>
        <begin position="28"/>
        <end position="38"/>
    </location>
</feature>
<reference evidence="2" key="1">
    <citation type="submission" date="2019-08" db="EMBL/GenBank/DDBJ databases">
        <authorList>
            <person name="Kucharzyk K."/>
            <person name="Murdoch R.W."/>
            <person name="Higgins S."/>
            <person name="Loffler F."/>
        </authorList>
    </citation>
    <scope>NUCLEOTIDE SEQUENCE</scope>
</reference>
<comment type="caution">
    <text evidence="2">The sequence shown here is derived from an EMBL/GenBank/DDBJ whole genome shotgun (WGS) entry which is preliminary data.</text>
</comment>
<dbReference type="AntiFam" id="ANF00095">
    <property type="entry name" value="Shadow ORF (opposite ABC transporters)"/>
</dbReference>
<accession>A0A644U9N3</accession>
<feature type="compositionally biased region" description="Basic and acidic residues" evidence="1">
    <location>
        <begin position="505"/>
        <end position="521"/>
    </location>
</feature>
<proteinExistence type="predicted"/>
<evidence type="ECO:0000313" key="2">
    <source>
        <dbReference type="EMBL" id="MPL75522.1"/>
    </source>
</evidence>
<protein>
    <submittedName>
        <fullName evidence="2">Uncharacterized protein</fullName>
    </submittedName>
</protein>
<feature type="compositionally biased region" description="Polar residues" evidence="1">
    <location>
        <begin position="546"/>
        <end position="555"/>
    </location>
</feature>
<sequence>MARRGEQIRGRPLLDDPARLHHQTARGDGTHHRQVVRDEEIGEPMVRLQPGEQGQNLRPHPHIERRDRLVEHDQPRPDDQRAGDGKALSLTAREFVDVAVAVFGREADIAQRGIDPGLGIRRAAGQVERLGDQPRHCLPRIEGAVGILEHHLHRGALRGRHARRDRRAGERDAPARERIKAEDGAGQGRLAAARFAHQPERFAGVESEGDAIDRMEFGGWREKRGPGQAVAAARVFDPQQGVGVGFRVFLPGKSLRCFSLVQILIGQRGKARGGQKGAGIGPGGGAEERLGRPLLYDPAVLHHRDAGGHLRGHGKVVGDEQQRHAFRAHEVAQQRQHLGLGGDIERGGGLVGDQQLRAQRDGQRDRHALALAARKLVREKRQREARCGQADAVKAVAGDAAGLAAGKAAVDDQRLGHLIADRHQRVERGHRLLKDHPHAGAAQPAQLAFGKRGDLAPGQPDRAGAVRALGQEPHHRQRRHRLARARFADKAEDLARLKVQRDVAQHLGRADADAEAPDRKQAHVSRPRSRGSSASRSPSPRRLSPNTVSTIASPGNSATCGAIATIVCASASIRPQLAVGGCAPRPT</sequence>
<feature type="region of interest" description="Disordered" evidence="1">
    <location>
        <begin position="1"/>
        <end position="38"/>
    </location>
</feature>
<evidence type="ECO:0000256" key="1">
    <source>
        <dbReference type="SAM" id="MobiDB-lite"/>
    </source>
</evidence>
<feature type="region of interest" description="Disordered" evidence="1">
    <location>
        <begin position="505"/>
        <end position="555"/>
    </location>
</feature>
<dbReference type="AlphaFoldDB" id="A0A644U9N3"/>
<dbReference type="AntiFam" id="ANF00142">
    <property type="entry name" value="Shadow ORF (opposite yadG)"/>
</dbReference>
<feature type="compositionally biased region" description="Low complexity" evidence="1">
    <location>
        <begin position="530"/>
        <end position="545"/>
    </location>
</feature>